<dbReference type="Proteomes" id="UP000287651">
    <property type="component" value="Unassembled WGS sequence"/>
</dbReference>
<comment type="caution">
    <text evidence="1">The sequence shown here is derived from an EMBL/GenBank/DDBJ whole genome shotgun (WGS) entry which is preliminary data.</text>
</comment>
<dbReference type="AlphaFoldDB" id="A0A427B5N9"/>
<protein>
    <submittedName>
        <fullName evidence="1">Uncharacterized protein</fullName>
    </submittedName>
</protein>
<evidence type="ECO:0000313" key="1">
    <source>
        <dbReference type="EMBL" id="RRT83799.1"/>
    </source>
</evidence>
<proteinExistence type="predicted"/>
<reference evidence="1 2" key="1">
    <citation type="journal article" date="2014" name="Agronomy (Basel)">
        <title>A Draft Genome Sequence for Ensete ventricosum, the Drought-Tolerant Tree Against Hunger.</title>
        <authorList>
            <person name="Harrison J."/>
            <person name="Moore K.A."/>
            <person name="Paszkiewicz K."/>
            <person name="Jones T."/>
            <person name="Grant M."/>
            <person name="Ambacheew D."/>
            <person name="Muzemil S."/>
            <person name="Studholme D.J."/>
        </authorList>
    </citation>
    <scope>NUCLEOTIDE SEQUENCE [LARGE SCALE GENOMIC DNA]</scope>
</reference>
<gene>
    <name evidence="1" type="ORF">B296_00009683</name>
</gene>
<name>A0A427B5N9_ENSVE</name>
<evidence type="ECO:0000313" key="2">
    <source>
        <dbReference type="Proteomes" id="UP000287651"/>
    </source>
</evidence>
<accession>A0A427B5N9</accession>
<dbReference type="EMBL" id="AMZH03000430">
    <property type="protein sequence ID" value="RRT83799.1"/>
    <property type="molecule type" value="Genomic_DNA"/>
</dbReference>
<sequence length="135" mass="15488">MNKVSGETVRAVWYRSQRQEGLLRSNTARRERLRIDRDDFVWKCSNNRALSHQRDRHVVVLTLITCRVVNPSLPCKSFYSNGYRAPVPEVLTTPVGYHAVVLRRNFRDPRGEVCDMPPATGEGRCALLTSFRSVV</sequence>
<organism evidence="1 2">
    <name type="scientific">Ensete ventricosum</name>
    <name type="common">Abyssinian banana</name>
    <name type="synonym">Musa ensete</name>
    <dbReference type="NCBI Taxonomy" id="4639"/>
    <lineage>
        <taxon>Eukaryota</taxon>
        <taxon>Viridiplantae</taxon>
        <taxon>Streptophyta</taxon>
        <taxon>Embryophyta</taxon>
        <taxon>Tracheophyta</taxon>
        <taxon>Spermatophyta</taxon>
        <taxon>Magnoliopsida</taxon>
        <taxon>Liliopsida</taxon>
        <taxon>Zingiberales</taxon>
        <taxon>Musaceae</taxon>
        <taxon>Ensete</taxon>
    </lineage>
</organism>